<accession>A0A915CKW3</accession>
<proteinExistence type="predicted"/>
<evidence type="ECO:0000313" key="2">
    <source>
        <dbReference type="WBParaSite" id="jg10049"/>
    </source>
</evidence>
<keyword evidence="1" id="KW-1185">Reference proteome</keyword>
<sequence length="195" mass="22305">MFHCDQCYLSPKKYYSTLEELEIHLAIDHYKLIIYECLLCPHAKFPTETTLVDHYCYTHNITSGVKINYTLDHPSIEIRRKIQRSLSKSAATFNSIVQLNSNSVDEDTHDLCNEDVIWIPSKETLSDHSSSDSTPIQNFALNSSCELPTAHDIIENGYLSDTRTNKHDVFNDYSHATSSLKMTQYSTVSFMAEVL</sequence>
<dbReference type="AlphaFoldDB" id="A0A915CKW3"/>
<dbReference type="WBParaSite" id="jg10049">
    <property type="protein sequence ID" value="jg10049"/>
    <property type="gene ID" value="jg10049"/>
</dbReference>
<protein>
    <submittedName>
        <fullName evidence="2">C2H2-type domain-containing protein</fullName>
    </submittedName>
</protein>
<dbReference type="Proteomes" id="UP000887574">
    <property type="component" value="Unplaced"/>
</dbReference>
<evidence type="ECO:0000313" key="1">
    <source>
        <dbReference type="Proteomes" id="UP000887574"/>
    </source>
</evidence>
<reference evidence="2" key="1">
    <citation type="submission" date="2022-11" db="UniProtKB">
        <authorList>
            <consortium name="WormBaseParasite"/>
        </authorList>
    </citation>
    <scope>IDENTIFICATION</scope>
</reference>
<name>A0A915CKW3_9BILA</name>
<organism evidence="1 2">
    <name type="scientific">Ditylenchus dipsaci</name>
    <dbReference type="NCBI Taxonomy" id="166011"/>
    <lineage>
        <taxon>Eukaryota</taxon>
        <taxon>Metazoa</taxon>
        <taxon>Ecdysozoa</taxon>
        <taxon>Nematoda</taxon>
        <taxon>Chromadorea</taxon>
        <taxon>Rhabditida</taxon>
        <taxon>Tylenchina</taxon>
        <taxon>Tylenchomorpha</taxon>
        <taxon>Sphaerularioidea</taxon>
        <taxon>Anguinidae</taxon>
        <taxon>Anguininae</taxon>
        <taxon>Ditylenchus</taxon>
    </lineage>
</organism>